<accession>A0A292Q0F9</accession>
<name>A0A292Q0F9_9PEZI</name>
<dbReference type="Proteomes" id="UP001412239">
    <property type="component" value="Unassembled WGS sequence"/>
</dbReference>
<protein>
    <submittedName>
        <fullName evidence="1">Uncharacterized protein</fullName>
    </submittedName>
</protein>
<keyword evidence="2" id="KW-1185">Reference proteome</keyword>
<sequence>MSNLQPPSAGAPPPPPSIPAIFLPSDEVPKPPSYFPLATLAIYGAYALRWNEVNDEFNAFAELQRVSYVVLLGLNPDGLYDEILELLVETVSEAKDALVANLGALEEIVHLWCIRNKRNAPVSSEAACAGVPIIY</sequence>
<gene>
    <name evidence="1" type="ORF">GSTUAT00003561001</name>
</gene>
<dbReference type="AlphaFoldDB" id="A0A292Q0F9"/>
<evidence type="ECO:0000313" key="1">
    <source>
        <dbReference type="EMBL" id="CUS12368.1"/>
    </source>
</evidence>
<proteinExistence type="predicted"/>
<organism evidence="1 2">
    <name type="scientific">Tuber aestivum</name>
    <name type="common">summer truffle</name>
    <dbReference type="NCBI Taxonomy" id="59557"/>
    <lineage>
        <taxon>Eukaryota</taxon>
        <taxon>Fungi</taxon>
        <taxon>Dikarya</taxon>
        <taxon>Ascomycota</taxon>
        <taxon>Pezizomycotina</taxon>
        <taxon>Pezizomycetes</taxon>
        <taxon>Pezizales</taxon>
        <taxon>Tuberaceae</taxon>
        <taxon>Tuber</taxon>
    </lineage>
</organism>
<evidence type="ECO:0000313" key="2">
    <source>
        <dbReference type="Proteomes" id="UP001412239"/>
    </source>
</evidence>
<reference evidence="1" key="1">
    <citation type="submission" date="2015-10" db="EMBL/GenBank/DDBJ databases">
        <authorList>
            <person name="Regsiter A."/>
            <person name="william w."/>
        </authorList>
    </citation>
    <scope>NUCLEOTIDE SEQUENCE</scope>
    <source>
        <strain evidence="1">Montdore</strain>
    </source>
</reference>
<dbReference type="EMBL" id="LN890994">
    <property type="protein sequence ID" value="CUS12368.1"/>
    <property type="molecule type" value="Genomic_DNA"/>
</dbReference>